<dbReference type="InterPro" id="IPR017941">
    <property type="entry name" value="Rieske_2Fe-2S"/>
</dbReference>
<dbReference type="Gene3D" id="2.102.10.10">
    <property type="entry name" value="Rieske [2Fe-2S] iron-sulphur domain"/>
    <property type="match status" value="1"/>
</dbReference>
<evidence type="ECO:0000256" key="3">
    <source>
        <dbReference type="ARBA" id="ARBA00023004"/>
    </source>
</evidence>
<keyword evidence="1" id="KW-0001">2Fe-2S</keyword>
<dbReference type="SUPFAM" id="SSF50022">
    <property type="entry name" value="ISP domain"/>
    <property type="match status" value="1"/>
</dbReference>
<name>A0A936YPI9_9HYPH</name>
<dbReference type="Pfam" id="PF00355">
    <property type="entry name" value="Rieske"/>
    <property type="match status" value="1"/>
</dbReference>
<dbReference type="Proteomes" id="UP000633219">
    <property type="component" value="Unassembled WGS sequence"/>
</dbReference>
<gene>
    <name evidence="6" type="ORF">JJB09_20660</name>
</gene>
<dbReference type="GO" id="GO:0051537">
    <property type="term" value="F:2 iron, 2 sulfur cluster binding"/>
    <property type="evidence" value="ECO:0007669"/>
    <property type="project" value="UniProtKB-KW"/>
</dbReference>
<accession>A0A936YPI9</accession>
<feature type="domain" description="Rieske" evidence="5">
    <location>
        <begin position="3"/>
        <end position="97"/>
    </location>
</feature>
<dbReference type="AlphaFoldDB" id="A0A936YPI9"/>
<keyword evidence="7" id="KW-1185">Reference proteome</keyword>
<keyword evidence="2" id="KW-0479">Metal-binding</keyword>
<evidence type="ECO:0000256" key="1">
    <source>
        <dbReference type="ARBA" id="ARBA00022714"/>
    </source>
</evidence>
<dbReference type="RefSeq" id="WP_201662826.1">
    <property type="nucleotide sequence ID" value="NZ_JAEQNC010000013.1"/>
</dbReference>
<evidence type="ECO:0000313" key="7">
    <source>
        <dbReference type="Proteomes" id="UP000633219"/>
    </source>
</evidence>
<reference evidence="6" key="1">
    <citation type="submission" date="2021-01" db="EMBL/GenBank/DDBJ databases">
        <title>Rhizobium sp. strain KVB221 16S ribosomal RNA gene Genome sequencing and assembly.</title>
        <authorList>
            <person name="Kang M."/>
        </authorList>
    </citation>
    <scope>NUCLEOTIDE SEQUENCE</scope>
    <source>
        <strain evidence="6">KVB221</strain>
    </source>
</reference>
<dbReference type="InterPro" id="IPR036922">
    <property type="entry name" value="Rieske_2Fe-2S_sf"/>
</dbReference>
<evidence type="ECO:0000313" key="6">
    <source>
        <dbReference type="EMBL" id="MBL0374429.1"/>
    </source>
</evidence>
<dbReference type="CDD" id="cd03467">
    <property type="entry name" value="Rieske"/>
    <property type="match status" value="1"/>
</dbReference>
<evidence type="ECO:0000259" key="5">
    <source>
        <dbReference type="PROSITE" id="PS51296"/>
    </source>
</evidence>
<evidence type="ECO:0000256" key="2">
    <source>
        <dbReference type="ARBA" id="ARBA00022723"/>
    </source>
</evidence>
<dbReference type="EMBL" id="JAEQNC010000013">
    <property type="protein sequence ID" value="MBL0374429.1"/>
    <property type="molecule type" value="Genomic_DNA"/>
</dbReference>
<keyword evidence="4" id="KW-0411">Iron-sulfur</keyword>
<keyword evidence="3" id="KW-0408">Iron</keyword>
<comment type="caution">
    <text evidence="6">The sequence shown here is derived from an EMBL/GenBank/DDBJ whole genome shotgun (WGS) entry which is preliminary data.</text>
</comment>
<sequence>MKHELIKIDDIPTTGSVVVPFFGRELHVYRAGERIRAIANTCLHFGGPLECREGKLVCAWHGAHFDMATGERESGPAPRDSKLMFLSTRVEGDALYYVWGD</sequence>
<proteinExistence type="predicted"/>
<evidence type="ECO:0000256" key="4">
    <source>
        <dbReference type="ARBA" id="ARBA00023014"/>
    </source>
</evidence>
<protein>
    <submittedName>
        <fullName evidence="6">Rieske (2Fe-2S) protein</fullName>
    </submittedName>
</protein>
<organism evidence="6 7">
    <name type="scientific">Rhizobium setariae</name>
    <dbReference type="NCBI Taxonomy" id="2801340"/>
    <lineage>
        <taxon>Bacteria</taxon>
        <taxon>Pseudomonadati</taxon>
        <taxon>Pseudomonadota</taxon>
        <taxon>Alphaproteobacteria</taxon>
        <taxon>Hyphomicrobiales</taxon>
        <taxon>Rhizobiaceae</taxon>
        <taxon>Rhizobium/Agrobacterium group</taxon>
        <taxon>Rhizobium</taxon>
    </lineage>
</organism>
<dbReference type="PROSITE" id="PS51296">
    <property type="entry name" value="RIESKE"/>
    <property type="match status" value="1"/>
</dbReference>
<dbReference type="GO" id="GO:0046872">
    <property type="term" value="F:metal ion binding"/>
    <property type="evidence" value="ECO:0007669"/>
    <property type="project" value="UniProtKB-KW"/>
</dbReference>